<feature type="signal peptide" evidence="1">
    <location>
        <begin position="1"/>
        <end position="23"/>
    </location>
</feature>
<dbReference type="AlphaFoldDB" id="A0A1A9EUQ3"/>
<evidence type="ECO:0000313" key="2">
    <source>
        <dbReference type="EMBL" id="ANG61388.1"/>
    </source>
</evidence>
<evidence type="ECO:0000256" key="1">
    <source>
        <dbReference type="SAM" id="SignalP"/>
    </source>
</evidence>
<accession>A0A1A9EUQ3</accession>
<dbReference type="EMBL" id="CP015839">
    <property type="protein sequence ID" value="ANG61388.1"/>
    <property type="molecule type" value="Genomic_DNA"/>
</dbReference>
<evidence type="ECO:0008006" key="4">
    <source>
        <dbReference type="Google" id="ProtNLM"/>
    </source>
</evidence>
<dbReference type="Pfam" id="PF09694">
    <property type="entry name" value="Gcw_chp"/>
    <property type="match status" value="1"/>
</dbReference>
<protein>
    <recommendedName>
        <fullName evidence="4">TIGR02001 family outer membrane protein</fullName>
    </recommendedName>
</protein>
<gene>
    <name evidence="2" type="ORF">A8C75_02170</name>
</gene>
<name>A0A1A9EUQ3_9GAMM</name>
<reference evidence="3" key="1">
    <citation type="submission" date="2016-05" db="EMBL/GenBank/DDBJ databases">
        <authorList>
            <person name="Baek K."/>
            <person name="Yang S.-J."/>
        </authorList>
    </citation>
    <scope>NUCLEOTIDE SEQUENCE [LARGE SCALE GENOMIC DNA]</scope>
    <source>
        <strain evidence="3">ST58-10</strain>
    </source>
</reference>
<organism evidence="2 3">
    <name type="scientific">Marinobacterium aestuarii</name>
    <dbReference type="NCBI Taxonomy" id="1821621"/>
    <lineage>
        <taxon>Bacteria</taxon>
        <taxon>Pseudomonadati</taxon>
        <taxon>Pseudomonadota</taxon>
        <taxon>Gammaproteobacteria</taxon>
        <taxon>Oceanospirillales</taxon>
        <taxon>Oceanospirillaceae</taxon>
        <taxon>Marinobacterium</taxon>
    </lineage>
</organism>
<evidence type="ECO:0000313" key="3">
    <source>
        <dbReference type="Proteomes" id="UP000078070"/>
    </source>
</evidence>
<dbReference type="Proteomes" id="UP000078070">
    <property type="component" value="Chromosome"/>
</dbReference>
<dbReference type="InterPro" id="IPR010239">
    <property type="entry name" value="CHP02001"/>
</dbReference>
<dbReference type="RefSeq" id="WP_067377465.1">
    <property type="nucleotide sequence ID" value="NZ_CP015839.1"/>
</dbReference>
<dbReference type="STRING" id="1821621.A8C75_02170"/>
<sequence>MKNLLAKTLLGLALITPAALVQAEISGNVSLTSDYRFRGISQSGEDPALQGGLDYSHASGFFAGVWGSNVDFYAAGDAYDNDESVELDIYAGYYGEIRDGISYDLSLYRYFYPGAITSADYNELSLGMDLGPARLAYWYAEDYFNSGEDYSYIEANYSLALPAELALGIHAGHSFGSYFDDPAAVGLDEYNDYSLTLSGNWAGLDIALAYMNTDIDAAWRINSGHLANQDAWVLSISKSL</sequence>
<keyword evidence="3" id="KW-1185">Reference proteome</keyword>
<proteinExistence type="predicted"/>
<keyword evidence="1" id="KW-0732">Signal</keyword>
<dbReference type="KEGG" id="mars:A8C75_02170"/>
<dbReference type="OrthoDB" id="9793561at2"/>
<feature type="chain" id="PRO_5008386466" description="TIGR02001 family outer membrane protein" evidence="1">
    <location>
        <begin position="24"/>
        <end position="240"/>
    </location>
</feature>
<dbReference type="NCBIfam" id="TIGR02001">
    <property type="entry name" value="gcw_chp"/>
    <property type="match status" value="1"/>
</dbReference>
<reference evidence="2 3" key="2">
    <citation type="journal article" date="2018" name="Int. J. Syst. Evol. Microbiol.">
        <title>Marinobacterium aestuarii sp. nov., a benzene-degrading marine bacterium isolated from estuary sediment.</title>
        <authorList>
            <person name="Bae S.S."/>
            <person name="Jung J."/>
            <person name="Chung D."/>
            <person name="Baek K."/>
        </authorList>
    </citation>
    <scope>NUCLEOTIDE SEQUENCE [LARGE SCALE GENOMIC DNA]</scope>
    <source>
        <strain evidence="2 3">ST58-10</strain>
    </source>
</reference>